<protein>
    <submittedName>
        <fullName evidence="1">Uncharacterized protein</fullName>
    </submittedName>
</protein>
<comment type="caution">
    <text evidence="1">The sequence shown here is derived from an EMBL/GenBank/DDBJ whole genome shotgun (WGS) entry which is preliminary data.</text>
</comment>
<dbReference type="EMBL" id="CAQK01000274">
    <property type="protein sequence ID" value="CCQ50268.1"/>
    <property type="molecule type" value="Genomic_DNA"/>
</dbReference>
<dbReference type="Proteomes" id="UP000018348">
    <property type="component" value="Unassembled WGS sequence"/>
</dbReference>
<sequence>MISDKGDPLPSPLTPLFKGGIIGKAGIFKCGNHLTRSFKTV</sequence>
<accession>T2IAZ4</accession>
<reference evidence="1 2" key="2">
    <citation type="submission" date="2013-09" db="EMBL/GenBank/DDBJ databases">
        <title>Whole genome comparison of six Crocosphaera watsonii strains with differing phenotypes.</title>
        <authorList>
            <person name="Bench S.R."/>
            <person name="Heller P."/>
            <person name="Frank I."/>
            <person name="Arciniega M."/>
            <person name="Shilova I.N."/>
            <person name="Zehr J.P."/>
        </authorList>
    </citation>
    <scope>NUCLEOTIDE SEQUENCE [LARGE SCALE GENOMIC DNA]</scope>
    <source>
        <strain evidence="1 2">WH 8502</strain>
    </source>
</reference>
<name>T2IAZ4_CROWT</name>
<organism evidence="1 2">
    <name type="scientific">Crocosphaera watsonii WH 8502</name>
    <dbReference type="NCBI Taxonomy" id="423474"/>
    <lineage>
        <taxon>Bacteria</taxon>
        <taxon>Bacillati</taxon>
        <taxon>Cyanobacteriota</taxon>
        <taxon>Cyanophyceae</taxon>
        <taxon>Oscillatoriophycideae</taxon>
        <taxon>Chroococcales</taxon>
        <taxon>Aphanothecaceae</taxon>
        <taxon>Crocosphaera</taxon>
    </lineage>
</organism>
<evidence type="ECO:0000313" key="2">
    <source>
        <dbReference type="Proteomes" id="UP000018348"/>
    </source>
</evidence>
<dbReference type="AlphaFoldDB" id="T2IAZ4"/>
<gene>
    <name evidence="1" type="ORF">CWATWH8502_4000</name>
</gene>
<reference evidence="1 2" key="1">
    <citation type="submission" date="2013-01" db="EMBL/GenBank/DDBJ databases">
        <authorList>
            <person name="Bench S."/>
        </authorList>
    </citation>
    <scope>NUCLEOTIDE SEQUENCE [LARGE SCALE GENOMIC DNA]</scope>
    <source>
        <strain evidence="1 2">WH 8502</strain>
    </source>
</reference>
<proteinExistence type="predicted"/>
<evidence type="ECO:0000313" key="1">
    <source>
        <dbReference type="EMBL" id="CCQ50268.1"/>
    </source>
</evidence>